<dbReference type="InterPro" id="IPR036388">
    <property type="entry name" value="WH-like_DNA-bd_sf"/>
</dbReference>
<dbReference type="SMART" id="SM00347">
    <property type="entry name" value="HTH_MARR"/>
    <property type="match status" value="1"/>
</dbReference>
<dbReference type="RefSeq" id="WP_173103380.1">
    <property type="nucleotide sequence ID" value="NZ_AP022822.1"/>
</dbReference>
<dbReference type="InterPro" id="IPR036390">
    <property type="entry name" value="WH_DNA-bd_sf"/>
</dbReference>
<dbReference type="InterPro" id="IPR052067">
    <property type="entry name" value="Metal_resp_HTH_trans_reg"/>
</dbReference>
<evidence type="ECO:0000256" key="2">
    <source>
        <dbReference type="ARBA" id="ARBA00023125"/>
    </source>
</evidence>
<feature type="domain" description="HTH marR-type" evidence="4">
    <location>
        <begin position="4"/>
        <end position="141"/>
    </location>
</feature>
<evidence type="ECO:0000256" key="1">
    <source>
        <dbReference type="ARBA" id="ARBA00023015"/>
    </source>
</evidence>
<name>A0A679IS14_9ENTE</name>
<dbReference type="PANTHER" id="PTHR35790">
    <property type="entry name" value="HTH-TYPE TRANSCRIPTIONAL REGULATOR PCHR"/>
    <property type="match status" value="1"/>
</dbReference>
<protein>
    <submittedName>
        <fullName evidence="5">MarR family transcriptional regulator</fullName>
    </submittedName>
</protein>
<accession>A0A679IS14</accession>
<sequence length="150" mass="17915">MQRQQVLMSQLMDLTNELIWLNRPEMQSALKGYKLNEIELLEKIGLLTHPNVTKLANATYMTRGAISKLTKKLMEKELITSYQLPENKKEIYFRLTTQGEHINQTHQMLHQRFANRDKEVFTNMTDEEFDTVFRFIGRYREHLKKLPKSR</sequence>
<dbReference type="Pfam" id="PF01047">
    <property type="entry name" value="MarR"/>
    <property type="match status" value="1"/>
</dbReference>
<evidence type="ECO:0000313" key="5">
    <source>
        <dbReference type="EMBL" id="BCA86197.1"/>
    </source>
</evidence>
<dbReference type="PROSITE" id="PS50995">
    <property type="entry name" value="HTH_MARR_2"/>
    <property type="match status" value="1"/>
</dbReference>
<dbReference type="GO" id="GO:0003700">
    <property type="term" value="F:DNA-binding transcription factor activity"/>
    <property type="evidence" value="ECO:0007669"/>
    <property type="project" value="InterPro"/>
</dbReference>
<dbReference type="PANTHER" id="PTHR35790:SF4">
    <property type="entry name" value="HTH-TYPE TRANSCRIPTIONAL REGULATOR PCHR"/>
    <property type="match status" value="1"/>
</dbReference>
<evidence type="ECO:0000259" key="4">
    <source>
        <dbReference type="PROSITE" id="PS50995"/>
    </source>
</evidence>
<proteinExistence type="predicted"/>
<dbReference type="Gene3D" id="1.10.10.10">
    <property type="entry name" value="Winged helix-like DNA-binding domain superfamily/Winged helix DNA-binding domain"/>
    <property type="match status" value="1"/>
</dbReference>
<dbReference type="KEGG" id="esg:EsVE80_17200"/>
<dbReference type="GO" id="GO:0003677">
    <property type="term" value="F:DNA binding"/>
    <property type="evidence" value="ECO:0007669"/>
    <property type="project" value="UniProtKB-KW"/>
</dbReference>
<keyword evidence="2" id="KW-0238">DNA-binding</keyword>
<dbReference type="EMBL" id="AP022822">
    <property type="protein sequence ID" value="BCA86197.1"/>
    <property type="molecule type" value="Genomic_DNA"/>
</dbReference>
<organism evidence="5 6">
    <name type="scientific">Enterococcus saigonensis</name>
    <dbReference type="NCBI Taxonomy" id="1805431"/>
    <lineage>
        <taxon>Bacteria</taxon>
        <taxon>Bacillati</taxon>
        <taxon>Bacillota</taxon>
        <taxon>Bacilli</taxon>
        <taxon>Lactobacillales</taxon>
        <taxon>Enterococcaceae</taxon>
        <taxon>Enterococcus</taxon>
    </lineage>
</organism>
<dbReference type="InterPro" id="IPR000835">
    <property type="entry name" value="HTH_MarR-typ"/>
</dbReference>
<gene>
    <name evidence="5" type="primary">marR</name>
    <name evidence="5" type="ORF">EsVE80_17200</name>
</gene>
<keyword evidence="6" id="KW-1185">Reference proteome</keyword>
<evidence type="ECO:0000313" key="6">
    <source>
        <dbReference type="Proteomes" id="UP000502998"/>
    </source>
</evidence>
<dbReference type="AlphaFoldDB" id="A0A679IS14"/>
<dbReference type="Proteomes" id="UP000502998">
    <property type="component" value="Chromosome"/>
</dbReference>
<evidence type="ECO:0000256" key="3">
    <source>
        <dbReference type="ARBA" id="ARBA00023163"/>
    </source>
</evidence>
<keyword evidence="3" id="KW-0804">Transcription</keyword>
<keyword evidence="1" id="KW-0805">Transcription regulation</keyword>
<dbReference type="SUPFAM" id="SSF46785">
    <property type="entry name" value="Winged helix' DNA-binding domain"/>
    <property type="match status" value="1"/>
</dbReference>
<reference evidence="5 6" key="1">
    <citation type="submission" date="2020-02" db="EMBL/GenBank/DDBJ databases">
        <title>Characterization of vanA genotype vancomycin-resistant Enterococcus saigonensis VE80.</title>
        <authorList>
            <person name="Harada T."/>
            <person name="Motooka D."/>
            <person name="Nakamura S."/>
            <person name="Yamamoto Y."/>
            <person name="Kawahara R."/>
            <person name="Kawatsu K."/>
        </authorList>
    </citation>
    <scope>NUCLEOTIDE SEQUENCE [LARGE SCALE GENOMIC DNA]</scope>
    <source>
        <strain evidence="5 6">VE80</strain>
    </source>
</reference>